<protein>
    <submittedName>
        <fullName evidence="2">Uncharacterized protein</fullName>
    </submittedName>
</protein>
<keyword evidence="1" id="KW-0472">Membrane</keyword>
<organism evidence="2 3">
    <name type="scientific">Arcobacter porcinus</name>
    <dbReference type="NCBI Taxonomy" id="1935204"/>
    <lineage>
        <taxon>Bacteria</taxon>
        <taxon>Pseudomonadati</taxon>
        <taxon>Campylobacterota</taxon>
        <taxon>Epsilonproteobacteria</taxon>
        <taxon>Campylobacterales</taxon>
        <taxon>Arcobacteraceae</taxon>
        <taxon>Arcobacter</taxon>
    </lineage>
</organism>
<name>A0ABX2YEN6_9BACT</name>
<feature type="transmembrane region" description="Helical" evidence="1">
    <location>
        <begin position="30"/>
        <end position="47"/>
    </location>
</feature>
<evidence type="ECO:0000256" key="1">
    <source>
        <dbReference type="SAM" id="Phobius"/>
    </source>
</evidence>
<reference evidence="2 3" key="1">
    <citation type="submission" date="2015-05" db="EMBL/GenBank/DDBJ databases">
        <authorList>
            <person name="Rovetto F."/>
            <person name="Cocolin L."/>
            <person name="Illeghems K."/>
            <person name="Van Nieuwerburgh F."/>
            <person name="Houf K."/>
        </authorList>
    </citation>
    <scope>NUCLEOTIDE SEQUENCE [LARGE SCALE GENOMIC DNA]</scope>
    <source>
        <strain evidence="2 3">117434</strain>
    </source>
</reference>
<gene>
    <name evidence="2" type="ORF">AAX28_00992</name>
</gene>
<keyword evidence="1" id="KW-0812">Transmembrane</keyword>
<evidence type="ECO:0000313" key="3">
    <source>
        <dbReference type="Proteomes" id="UP000093159"/>
    </source>
</evidence>
<keyword evidence="1" id="KW-1133">Transmembrane helix</keyword>
<evidence type="ECO:0000313" key="2">
    <source>
        <dbReference type="EMBL" id="OCL93449.1"/>
    </source>
</evidence>
<dbReference type="EMBL" id="LDIR01000001">
    <property type="protein sequence ID" value="OCL93449.1"/>
    <property type="molecule type" value="Genomic_DNA"/>
</dbReference>
<dbReference type="RefSeq" id="WP_165596120.1">
    <property type="nucleotide sequence ID" value="NZ_LDIR01000001.1"/>
</dbReference>
<keyword evidence="3" id="KW-1185">Reference proteome</keyword>
<proteinExistence type="predicted"/>
<sequence length="56" mass="6233">MREKFSVSMSWIVGLGVFIGWMIIVGNPHVVETCIGIFLGIASGLWVNNKITPWDL</sequence>
<feature type="transmembrane region" description="Helical" evidence="1">
    <location>
        <begin position="7"/>
        <end position="24"/>
    </location>
</feature>
<dbReference type="Proteomes" id="UP000093159">
    <property type="component" value="Unassembled WGS sequence"/>
</dbReference>
<accession>A0ABX2YEN6</accession>
<comment type="caution">
    <text evidence="2">The sequence shown here is derived from an EMBL/GenBank/DDBJ whole genome shotgun (WGS) entry which is preliminary data.</text>
</comment>